<dbReference type="Proteomes" id="UP001165263">
    <property type="component" value="Unassembled WGS sequence"/>
</dbReference>
<evidence type="ECO:0000259" key="1">
    <source>
        <dbReference type="Pfam" id="PF13400"/>
    </source>
</evidence>
<keyword evidence="3" id="KW-1185">Reference proteome</keyword>
<comment type="caution">
    <text evidence="2">The sequence shown here is derived from an EMBL/GenBank/DDBJ whole genome shotgun (WGS) entry which is preliminary data.</text>
</comment>
<gene>
    <name evidence="2" type="ORF">NX786_01490</name>
</gene>
<feature type="domain" description="Putative Flp pilus-assembly TadG-like N-terminal" evidence="1">
    <location>
        <begin position="7"/>
        <end position="52"/>
    </location>
</feature>
<reference evidence="2" key="1">
    <citation type="submission" date="2022-08" db="EMBL/GenBank/DDBJ databases">
        <title>Reclassification of Massilia species as members of the genera Telluria, Duganella, Pseudoduganella, Mokoshia gen. nov. and Zemynaea gen. nov. using orthogonal and non-orthogonal genome-based approaches.</title>
        <authorList>
            <person name="Bowman J.P."/>
        </authorList>
    </citation>
    <scope>NUCLEOTIDE SEQUENCE</scope>
    <source>
        <strain evidence="2">LMG 11547</strain>
    </source>
</reference>
<proteinExistence type="predicted"/>
<sequence>MSRERGGVIVAFALLLMLLMGFMGLALDFGHLYIIRTELQTAMDACALAGAQELNGQPDALTRATNAGIAAGNANRVDMQLASWNGKGGVTAADIAFRDKDHVATTSSAAARYVRCTHTQPATQTSLLLMFGQATGTTAYAGTMDVGAAAEATTTPAQSTCPVPLAIRPKAGGAAPDYGFAKGDWVTLLSKTGATNGQIGWANLDGSNSASETNAELAGHCGTRVGDTLGTPGVQQSIADIWNTRFGIYKNGDGPSANPPDFTGRVYTGTSWSPGRAAYSDFVAKRQSFAPCAASVSDCEKNNDIKLNAQSLASSGAGGDMQRYGTNRRLVAVPVVQGGKVADFVCMLILQPLSTPMVDVQLEYLGNASSADSPCTGSGLPGGAAGPLVPVLVR</sequence>
<dbReference type="EMBL" id="JANUHC010000001">
    <property type="protein sequence ID" value="MCS0628017.1"/>
    <property type="molecule type" value="Genomic_DNA"/>
</dbReference>
<dbReference type="RefSeq" id="WP_259447274.1">
    <property type="nucleotide sequence ID" value="NZ_CP119520.1"/>
</dbReference>
<organism evidence="2 3">
    <name type="scientific">Telluria mixta</name>
    <dbReference type="NCBI Taxonomy" id="34071"/>
    <lineage>
        <taxon>Bacteria</taxon>
        <taxon>Pseudomonadati</taxon>
        <taxon>Pseudomonadota</taxon>
        <taxon>Betaproteobacteria</taxon>
        <taxon>Burkholderiales</taxon>
        <taxon>Oxalobacteraceae</taxon>
        <taxon>Telluria group</taxon>
        <taxon>Telluria</taxon>
    </lineage>
</organism>
<dbReference type="Pfam" id="PF13400">
    <property type="entry name" value="Tad"/>
    <property type="match status" value="1"/>
</dbReference>
<accession>A0ABT2BSC3</accession>
<dbReference type="InterPro" id="IPR028087">
    <property type="entry name" value="Tad_N"/>
</dbReference>
<evidence type="ECO:0000313" key="3">
    <source>
        <dbReference type="Proteomes" id="UP001165263"/>
    </source>
</evidence>
<name>A0ABT2BSC3_9BURK</name>
<protein>
    <submittedName>
        <fullName evidence="2">Pilus assembly protein TadG-related protein</fullName>
    </submittedName>
</protein>
<evidence type="ECO:0000313" key="2">
    <source>
        <dbReference type="EMBL" id="MCS0628017.1"/>
    </source>
</evidence>